<dbReference type="EMBL" id="KV417613">
    <property type="protein sequence ID" value="KZP14750.1"/>
    <property type="molecule type" value="Genomic_DNA"/>
</dbReference>
<gene>
    <name evidence="3" type="ORF">FIBSPDRAFT_868019</name>
    <name evidence="2" type="ORF">FIBSPDRAFT_875411</name>
</gene>
<dbReference type="Proteomes" id="UP000076532">
    <property type="component" value="Unassembled WGS sequence"/>
</dbReference>
<reference evidence="2 4" key="1">
    <citation type="journal article" date="2016" name="Mol. Biol. Evol.">
        <title>Comparative Genomics of Early-Diverging Mushroom-Forming Fungi Provides Insights into the Origins of Lignocellulose Decay Capabilities.</title>
        <authorList>
            <person name="Nagy L.G."/>
            <person name="Riley R."/>
            <person name="Tritt A."/>
            <person name="Adam C."/>
            <person name="Daum C."/>
            <person name="Floudas D."/>
            <person name="Sun H."/>
            <person name="Yadav J.S."/>
            <person name="Pangilinan J."/>
            <person name="Larsson K.H."/>
            <person name="Matsuura K."/>
            <person name="Barry K."/>
            <person name="Labutti K."/>
            <person name="Kuo R."/>
            <person name="Ohm R.A."/>
            <person name="Bhattacharya S.S."/>
            <person name="Shirouzu T."/>
            <person name="Yoshinaga Y."/>
            <person name="Martin F.M."/>
            <person name="Grigoriev I.V."/>
            <person name="Hibbett D.S."/>
        </authorList>
    </citation>
    <scope>NUCLEOTIDE SEQUENCE [LARGE SCALE GENOMIC DNA]</scope>
    <source>
        <strain evidence="2 4">CBS 109695</strain>
    </source>
</reference>
<name>A0A167XST4_9AGAM</name>
<keyword evidence="4" id="KW-1185">Reference proteome</keyword>
<organism evidence="2 4">
    <name type="scientific">Athelia psychrophila</name>
    <dbReference type="NCBI Taxonomy" id="1759441"/>
    <lineage>
        <taxon>Eukaryota</taxon>
        <taxon>Fungi</taxon>
        <taxon>Dikarya</taxon>
        <taxon>Basidiomycota</taxon>
        <taxon>Agaricomycotina</taxon>
        <taxon>Agaricomycetes</taxon>
        <taxon>Agaricomycetidae</taxon>
        <taxon>Atheliales</taxon>
        <taxon>Atheliaceae</taxon>
        <taxon>Athelia</taxon>
    </lineage>
</organism>
<feature type="compositionally biased region" description="Polar residues" evidence="1">
    <location>
        <begin position="64"/>
        <end position="73"/>
    </location>
</feature>
<feature type="compositionally biased region" description="Basic and acidic residues" evidence="1">
    <location>
        <begin position="1"/>
        <end position="18"/>
    </location>
</feature>
<evidence type="ECO:0000256" key="1">
    <source>
        <dbReference type="SAM" id="MobiDB-lite"/>
    </source>
</evidence>
<sequence length="97" mass="10179">MSDARHPPSTRRSEDPRSTGRSIPTQAQAQAPLSVQEQDGAHRSATTPNFGSISNSPERPRTTPGRSAQSDANTHGVRPQAIAVKQSPPTGPKATTG</sequence>
<evidence type="ECO:0000313" key="4">
    <source>
        <dbReference type="Proteomes" id="UP000076532"/>
    </source>
</evidence>
<evidence type="ECO:0000313" key="3">
    <source>
        <dbReference type="EMBL" id="KZP14750.1"/>
    </source>
</evidence>
<feature type="compositionally biased region" description="Polar residues" evidence="1">
    <location>
        <begin position="19"/>
        <end position="37"/>
    </location>
</feature>
<dbReference type="AlphaFoldDB" id="A0A167XST4"/>
<proteinExistence type="predicted"/>
<feature type="compositionally biased region" description="Polar residues" evidence="1">
    <location>
        <begin position="44"/>
        <end position="57"/>
    </location>
</feature>
<dbReference type="EMBL" id="KV417748">
    <property type="protein sequence ID" value="KZP07529.1"/>
    <property type="molecule type" value="Genomic_DNA"/>
</dbReference>
<feature type="region of interest" description="Disordered" evidence="1">
    <location>
        <begin position="1"/>
        <end position="97"/>
    </location>
</feature>
<protein>
    <submittedName>
        <fullName evidence="2">Uncharacterized protein</fullName>
    </submittedName>
</protein>
<evidence type="ECO:0000313" key="2">
    <source>
        <dbReference type="EMBL" id="KZP07529.1"/>
    </source>
</evidence>
<accession>A0A167XST4</accession>